<comment type="caution">
    <text evidence="2">The sequence shown here is derived from an EMBL/GenBank/DDBJ whole genome shotgun (WGS) entry which is preliminary data.</text>
</comment>
<sequence>MKLITTQEFTRNAPSSGMTSRSSHGWSGPFTILKASPYGHAEIQNDHDGTKFVDILGEKQVLNILDFKQQLHAAKTGKQGEVKCFAAKKYSIDGMELNGALQKISGASNMLNIEESQAAEFCSKQRVSQSYNQILSLVLHLLHNATHSI</sequence>
<dbReference type="Proteomes" id="UP001341840">
    <property type="component" value="Unassembled WGS sequence"/>
</dbReference>
<evidence type="ECO:0000313" key="2">
    <source>
        <dbReference type="EMBL" id="MED6149966.1"/>
    </source>
</evidence>
<organism evidence="2 3">
    <name type="scientific">Stylosanthes scabra</name>
    <dbReference type="NCBI Taxonomy" id="79078"/>
    <lineage>
        <taxon>Eukaryota</taxon>
        <taxon>Viridiplantae</taxon>
        <taxon>Streptophyta</taxon>
        <taxon>Embryophyta</taxon>
        <taxon>Tracheophyta</taxon>
        <taxon>Spermatophyta</taxon>
        <taxon>Magnoliopsida</taxon>
        <taxon>eudicotyledons</taxon>
        <taxon>Gunneridae</taxon>
        <taxon>Pentapetalae</taxon>
        <taxon>rosids</taxon>
        <taxon>fabids</taxon>
        <taxon>Fabales</taxon>
        <taxon>Fabaceae</taxon>
        <taxon>Papilionoideae</taxon>
        <taxon>50 kb inversion clade</taxon>
        <taxon>dalbergioids sensu lato</taxon>
        <taxon>Dalbergieae</taxon>
        <taxon>Pterocarpus clade</taxon>
        <taxon>Stylosanthes</taxon>
    </lineage>
</organism>
<proteinExistence type="predicted"/>
<evidence type="ECO:0000256" key="1">
    <source>
        <dbReference type="SAM" id="MobiDB-lite"/>
    </source>
</evidence>
<keyword evidence="3" id="KW-1185">Reference proteome</keyword>
<dbReference type="EMBL" id="JASCZI010091331">
    <property type="protein sequence ID" value="MED6149966.1"/>
    <property type="molecule type" value="Genomic_DNA"/>
</dbReference>
<protein>
    <submittedName>
        <fullName evidence="2">Uncharacterized protein</fullName>
    </submittedName>
</protein>
<feature type="region of interest" description="Disordered" evidence="1">
    <location>
        <begin position="1"/>
        <end position="24"/>
    </location>
</feature>
<gene>
    <name evidence="2" type="ORF">PIB30_067655</name>
</gene>
<evidence type="ECO:0000313" key="3">
    <source>
        <dbReference type="Proteomes" id="UP001341840"/>
    </source>
</evidence>
<reference evidence="2 3" key="1">
    <citation type="journal article" date="2023" name="Plants (Basel)">
        <title>Bridging the Gap: Combining Genomics and Transcriptomics Approaches to Understand Stylosanthes scabra, an Orphan Legume from the Brazilian Caatinga.</title>
        <authorList>
            <person name="Ferreira-Neto J.R.C."/>
            <person name="da Silva M.D."/>
            <person name="Binneck E."/>
            <person name="de Melo N.F."/>
            <person name="da Silva R.H."/>
            <person name="de Melo A.L.T.M."/>
            <person name="Pandolfi V."/>
            <person name="Bustamante F.O."/>
            <person name="Brasileiro-Vidal A.C."/>
            <person name="Benko-Iseppon A.M."/>
        </authorList>
    </citation>
    <scope>NUCLEOTIDE SEQUENCE [LARGE SCALE GENOMIC DNA]</scope>
    <source>
        <tissue evidence="2">Leaves</tissue>
    </source>
</reference>
<accession>A0ABU6TP95</accession>
<name>A0ABU6TP95_9FABA</name>